<proteinExistence type="predicted"/>
<keyword evidence="4" id="KW-1185">Reference proteome</keyword>
<dbReference type="AlphaFoldDB" id="A0A9Q0RLX0"/>
<keyword evidence="1" id="KW-0175">Coiled coil</keyword>
<evidence type="ECO:0000256" key="2">
    <source>
        <dbReference type="SAM" id="MobiDB-lite"/>
    </source>
</evidence>
<gene>
    <name evidence="3" type="ORF">RDWZM_006605</name>
</gene>
<organism evidence="3 4">
    <name type="scientific">Blomia tropicalis</name>
    <name type="common">Mite</name>
    <dbReference type="NCBI Taxonomy" id="40697"/>
    <lineage>
        <taxon>Eukaryota</taxon>
        <taxon>Metazoa</taxon>
        <taxon>Ecdysozoa</taxon>
        <taxon>Arthropoda</taxon>
        <taxon>Chelicerata</taxon>
        <taxon>Arachnida</taxon>
        <taxon>Acari</taxon>
        <taxon>Acariformes</taxon>
        <taxon>Sarcoptiformes</taxon>
        <taxon>Astigmata</taxon>
        <taxon>Glycyphagoidea</taxon>
        <taxon>Echimyopodidae</taxon>
        <taxon>Blomia</taxon>
    </lineage>
</organism>
<evidence type="ECO:0000313" key="3">
    <source>
        <dbReference type="EMBL" id="KAJ6220793.1"/>
    </source>
</evidence>
<evidence type="ECO:0000313" key="4">
    <source>
        <dbReference type="Proteomes" id="UP001142055"/>
    </source>
</evidence>
<dbReference type="EMBL" id="JAPWDV010000002">
    <property type="protein sequence ID" value="KAJ6220793.1"/>
    <property type="molecule type" value="Genomic_DNA"/>
</dbReference>
<feature type="coiled-coil region" evidence="1">
    <location>
        <begin position="14"/>
        <end position="58"/>
    </location>
</feature>
<sequence>MDRHKPNPTINYQILVKRSKYEQIEAELEKLKNRLATIEKQDSKMSSTKTEINDYEESSQIQDRKSIIQYLLKIENDIQRVLYILLQQYKLLDSNFQNRDAHFIEDNCDKKTLPRSRSKSHPNLPKPIEEPKPIVHSKSIGRLGRQSESQVLHNHYHINKPDVHWILGTSANPSYSLMARKQSKLACMKQHGSLCTKRHPWTSSTEINVANERSKIIHSTQLMINDLQQEYERLYRQLQFQQTFGQNDTHDGKLTIQSLSDHLIDIMNHLHDLHKMNKSFLCRTI</sequence>
<evidence type="ECO:0000256" key="1">
    <source>
        <dbReference type="SAM" id="Coils"/>
    </source>
</evidence>
<reference evidence="3" key="1">
    <citation type="submission" date="2022-12" db="EMBL/GenBank/DDBJ databases">
        <title>Genome assemblies of Blomia tropicalis.</title>
        <authorList>
            <person name="Cui Y."/>
        </authorList>
    </citation>
    <scope>NUCLEOTIDE SEQUENCE</scope>
    <source>
        <tissue evidence="3">Adult mites</tissue>
    </source>
</reference>
<name>A0A9Q0RLX0_BLOTA</name>
<comment type="caution">
    <text evidence="3">The sequence shown here is derived from an EMBL/GenBank/DDBJ whole genome shotgun (WGS) entry which is preliminary data.</text>
</comment>
<feature type="region of interest" description="Disordered" evidence="2">
    <location>
        <begin position="111"/>
        <end position="134"/>
    </location>
</feature>
<accession>A0A9Q0RLX0</accession>
<dbReference type="Proteomes" id="UP001142055">
    <property type="component" value="Chromosome 2"/>
</dbReference>
<protein>
    <submittedName>
        <fullName evidence="3">Uncharacterized protein</fullName>
    </submittedName>
</protein>